<feature type="compositionally biased region" description="Low complexity" evidence="5">
    <location>
        <begin position="505"/>
        <end position="517"/>
    </location>
</feature>
<feature type="compositionally biased region" description="Pro residues" evidence="5">
    <location>
        <begin position="615"/>
        <end position="626"/>
    </location>
</feature>
<feature type="signal peptide" evidence="6">
    <location>
        <begin position="1"/>
        <end position="18"/>
    </location>
</feature>
<evidence type="ECO:0000256" key="5">
    <source>
        <dbReference type="SAM" id="MobiDB-lite"/>
    </source>
</evidence>
<sequence>MPALAIVLLDSLLKVAGGVAIGWLVRDAAAKSGKSDGGSGGGSGGKKAKATARRAGAAAAVGSSAPVPRPKEELKMVLCVNMSLKMGTGKVGAQCAHAAVGVLWAHYNSHSVEIRQWEMYGQPKIALKVGDEQEMALLQAKATSLGLPTYIVHDAGRTQIAAGSQTVLAIGPAPKSQLDGVTGHLKLLLCDRAGPPAASALPNSRSSGATATTAAGLRSTLLWRDGCVLAGRDPLCRMELGGPACSRRHFALAHEEDCVCLVDTSLHGTLILPSSTQTFCRTTPPAPPDPHGASAGGPGAGPGPQCASAPPAALVAAALAAGGGFRLHRGAAVLAARGGGRSCEGGHAGCCLLVIPPADFPAPSGAAPLQPLQPLALGAAAAAAAAGGRAGPSGPEPALPDPALAALAARCTILRWMPAVAAAAGTGAGGAAAAEAGGSGKGARLPLAAPAPPPLLRRLERVMGAAPLSGLGGGLQSSCGGGGGRGGGGGGGQSLASRRPSCGGALADAQLQPAAAAERQRHPSSRGGDGEEGTGLVAGDGGADSGAGDGDEESVGASPFLPHHGGRRVHPQLEPGPGAATAPPPGVRAGRSKAAAQARTEKGGGEGRVLAAPRPRSPAPPPPAHAPLPLVSARGRVAKRPLDPATSEQRPAKVVRETSRAAPKRHKSEGRLDPKAAAGAGKSVGAGAGGGAAQQGHSAQSGRAAPTGGMGGAQEGGGGVACGAGGVGPVDAAAVLGSGTKAFSQRRRA</sequence>
<evidence type="ECO:0000256" key="2">
    <source>
        <dbReference type="ARBA" id="ARBA00022801"/>
    </source>
</evidence>
<feature type="compositionally biased region" description="Gly residues" evidence="5">
    <location>
        <begin position="536"/>
        <end position="548"/>
    </location>
</feature>
<dbReference type="Proteomes" id="UP000612055">
    <property type="component" value="Unassembled WGS sequence"/>
</dbReference>
<dbReference type="SUPFAM" id="SSF102462">
    <property type="entry name" value="Peptidyl-tRNA hydrolase II"/>
    <property type="match status" value="1"/>
</dbReference>
<evidence type="ECO:0000313" key="8">
    <source>
        <dbReference type="EMBL" id="KAG2483707.1"/>
    </source>
</evidence>
<feature type="compositionally biased region" description="Low complexity" evidence="5">
    <location>
        <begin position="694"/>
        <end position="705"/>
    </location>
</feature>
<dbReference type="FunFam" id="3.40.1490.10:FF:000002">
    <property type="entry name" value="Peptidyl-tRNA hydrolase 2, mitochondrial"/>
    <property type="match status" value="1"/>
</dbReference>
<feature type="domain" description="FHA" evidence="7">
    <location>
        <begin position="228"/>
        <end position="271"/>
    </location>
</feature>
<reference evidence="8" key="1">
    <citation type="journal article" date="2020" name="bioRxiv">
        <title>Comparative genomics of Chlamydomonas.</title>
        <authorList>
            <person name="Craig R.J."/>
            <person name="Hasan A.R."/>
            <person name="Ness R.W."/>
            <person name="Keightley P.D."/>
        </authorList>
    </citation>
    <scope>NUCLEOTIDE SEQUENCE</scope>
    <source>
        <strain evidence="8">CCAP 11/70</strain>
    </source>
</reference>
<feature type="chain" id="PRO_5032603493" description="peptidyl-tRNA hydrolase" evidence="6">
    <location>
        <begin position="19"/>
        <end position="749"/>
    </location>
</feature>
<dbReference type="PANTHER" id="PTHR12649">
    <property type="entry name" value="PEPTIDYL-TRNA HYDROLASE 2"/>
    <property type="match status" value="1"/>
</dbReference>
<dbReference type="CDD" id="cd02407">
    <property type="entry name" value="PTH2_family"/>
    <property type="match status" value="1"/>
</dbReference>
<comment type="caution">
    <text evidence="8">The sequence shown here is derived from an EMBL/GenBank/DDBJ whole genome shotgun (WGS) entry which is preliminary data.</text>
</comment>
<protein>
    <recommendedName>
        <fullName evidence="1">peptidyl-tRNA hydrolase</fullName>
        <ecNumber evidence="1">3.1.1.29</ecNumber>
    </recommendedName>
</protein>
<feature type="compositionally biased region" description="Gly residues" evidence="5">
    <location>
        <begin position="482"/>
        <end position="493"/>
    </location>
</feature>
<evidence type="ECO:0000259" key="7">
    <source>
        <dbReference type="PROSITE" id="PS50006"/>
    </source>
</evidence>
<feature type="region of interest" description="Disordered" evidence="5">
    <location>
        <begin position="280"/>
        <end position="306"/>
    </location>
</feature>
<dbReference type="EMBL" id="JAEHOE010000168">
    <property type="protein sequence ID" value="KAG2483707.1"/>
    <property type="molecule type" value="Genomic_DNA"/>
</dbReference>
<dbReference type="Pfam" id="PF01981">
    <property type="entry name" value="PTH2"/>
    <property type="match status" value="1"/>
</dbReference>
<evidence type="ECO:0000256" key="3">
    <source>
        <dbReference type="ARBA" id="ARBA00038050"/>
    </source>
</evidence>
<dbReference type="CDD" id="cd00060">
    <property type="entry name" value="FHA"/>
    <property type="match status" value="1"/>
</dbReference>
<evidence type="ECO:0000256" key="1">
    <source>
        <dbReference type="ARBA" id="ARBA00013260"/>
    </source>
</evidence>
<keyword evidence="9" id="KW-1185">Reference proteome</keyword>
<keyword evidence="6" id="KW-0732">Signal</keyword>
<dbReference type="Pfam" id="PF00498">
    <property type="entry name" value="FHA"/>
    <property type="match status" value="1"/>
</dbReference>
<dbReference type="OrthoDB" id="1733656at2759"/>
<feature type="region of interest" description="Disordered" evidence="5">
    <location>
        <begin position="482"/>
        <end position="725"/>
    </location>
</feature>
<feature type="compositionally biased region" description="Gly residues" evidence="5">
    <location>
        <begin position="708"/>
        <end position="725"/>
    </location>
</feature>
<dbReference type="GO" id="GO:0004045">
    <property type="term" value="F:peptidyl-tRNA hydrolase activity"/>
    <property type="evidence" value="ECO:0007669"/>
    <property type="project" value="UniProtKB-EC"/>
</dbReference>
<dbReference type="InterPro" id="IPR008984">
    <property type="entry name" value="SMAD_FHA_dom_sf"/>
</dbReference>
<feature type="compositionally biased region" description="Gly residues" evidence="5">
    <location>
        <begin position="682"/>
        <end position="693"/>
    </location>
</feature>
<dbReference type="InterPro" id="IPR002833">
    <property type="entry name" value="PTH2"/>
</dbReference>
<dbReference type="AlphaFoldDB" id="A0A835XFN5"/>
<dbReference type="InterPro" id="IPR023476">
    <property type="entry name" value="Pep_tRNA_hydro_II_dom_sf"/>
</dbReference>
<evidence type="ECO:0000256" key="4">
    <source>
        <dbReference type="ARBA" id="ARBA00048707"/>
    </source>
</evidence>
<evidence type="ECO:0000256" key="6">
    <source>
        <dbReference type="SAM" id="SignalP"/>
    </source>
</evidence>
<dbReference type="PROSITE" id="PS50006">
    <property type="entry name" value="FHA_DOMAIN"/>
    <property type="match status" value="1"/>
</dbReference>
<accession>A0A835XFN5</accession>
<proteinExistence type="inferred from homology"/>
<dbReference type="SUPFAM" id="SSF49879">
    <property type="entry name" value="SMAD/FHA domain"/>
    <property type="match status" value="1"/>
</dbReference>
<feature type="compositionally biased region" description="Basic and acidic residues" evidence="5">
    <location>
        <begin position="650"/>
        <end position="659"/>
    </location>
</feature>
<organism evidence="8 9">
    <name type="scientific">Edaphochlamys debaryana</name>
    <dbReference type="NCBI Taxonomy" id="47281"/>
    <lineage>
        <taxon>Eukaryota</taxon>
        <taxon>Viridiplantae</taxon>
        <taxon>Chlorophyta</taxon>
        <taxon>core chlorophytes</taxon>
        <taxon>Chlorophyceae</taxon>
        <taxon>CS clade</taxon>
        <taxon>Chlamydomonadales</taxon>
        <taxon>Chlamydomonadales incertae sedis</taxon>
        <taxon>Edaphochlamys</taxon>
    </lineage>
</organism>
<dbReference type="Gene3D" id="2.60.200.20">
    <property type="match status" value="1"/>
</dbReference>
<dbReference type="NCBIfam" id="TIGR00283">
    <property type="entry name" value="arch_pth2"/>
    <property type="match status" value="1"/>
</dbReference>
<comment type="catalytic activity">
    <reaction evidence="4">
        <text>an N-acyl-L-alpha-aminoacyl-tRNA + H2O = an N-acyl-L-amino acid + a tRNA + H(+)</text>
        <dbReference type="Rhea" id="RHEA:54448"/>
        <dbReference type="Rhea" id="RHEA-COMP:10123"/>
        <dbReference type="Rhea" id="RHEA-COMP:13883"/>
        <dbReference type="ChEBI" id="CHEBI:15377"/>
        <dbReference type="ChEBI" id="CHEBI:15378"/>
        <dbReference type="ChEBI" id="CHEBI:59874"/>
        <dbReference type="ChEBI" id="CHEBI:78442"/>
        <dbReference type="ChEBI" id="CHEBI:138191"/>
        <dbReference type="EC" id="3.1.1.29"/>
    </reaction>
</comment>
<dbReference type="InterPro" id="IPR000253">
    <property type="entry name" value="FHA_dom"/>
</dbReference>
<gene>
    <name evidence="8" type="ORF">HYH03_017426</name>
</gene>
<dbReference type="GO" id="GO:0005829">
    <property type="term" value="C:cytosol"/>
    <property type="evidence" value="ECO:0007669"/>
    <property type="project" value="TreeGrafter"/>
</dbReference>
<dbReference type="PANTHER" id="PTHR12649:SF11">
    <property type="entry name" value="PEPTIDYL-TRNA HYDROLASE 2, MITOCHONDRIAL"/>
    <property type="match status" value="1"/>
</dbReference>
<keyword evidence="2" id="KW-0378">Hydrolase</keyword>
<comment type="similarity">
    <text evidence="3">Belongs to the PTH2 family.</text>
</comment>
<name>A0A835XFN5_9CHLO</name>
<dbReference type="EC" id="3.1.1.29" evidence="1"/>
<dbReference type="Gene3D" id="3.40.1490.10">
    <property type="entry name" value="Bit1"/>
    <property type="match status" value="1"/>
</dbReference>
<evidence type="ECO:0000313" key="9">
    <source>
        <dbReference type="Proteomes" id="UP000612055"/>
    </source>
</evidence>